<organism evidence="6 7">
    <name type="scientific">Denitrovibrio acetiphilus (strain DSM 12809 / NBRC 114555 / N2460)</name>
    <dbReference type="NCBI Taxonomy" id="522772"/>
    <lineage>
        <taxon>Bacteria</taxon>
        <taxon>Pseudomonadati</taxon>
        <taxon>Deferribacterota</taxon>
        <taxon>Deferribacteres</taxon>
        <taxon>Deferribacterales</taxon>
        <taxon>Geovibrionaceae</taxon>
        <taxon>Denitrovibrio</taxon>
    </lineage>
</organism>
<comment type="cofactor">
    <cofactor evidence="2">
        <name>Mg(2+)</name>
        <dbReference type="ChEBI" id="CHEBI:18420"/>
    </cofactor>
</comment>
<name>D4H2U5_DENA2</name>
<dbReference type="InterPro" id="IPR004101">
    <property type="entry name" value="Mur_ligase_C"/>
</dbReference>
<dbReference type="Gene3D" id="3.90.190.20">
    <property type="entry name" value="Mur ligase, C-terminal domain"/>
    <property type="match status" value="1"/>
</dbReference>
<dbReference type="Gene3D" id="3.40.1390.10">
    <property type="entry name" value="MurE/MurF, N-terminal domain"/>
    <property type="match status" value="1"/>
</dbReference>
<dbReference type="GO" id="GO:0071555">
    <property type="term" value="P:cell wall organization"/>
    <property type="evidence" value="ECO:0007669"/>
    <property type="project" value="UniProtKB-KW"/>
</dbReference>
<dbReference type="InterPro" id="IPR035911">
    <property type="entry name" value="MurE/MurF_N"/>
</dbReference>
<evidence type="ECO:0000256" key="2">
    <source>
        <dbReference type="HAMAP-Rule" id="MF_00208"/>
    </source>
</evidence>
<dbReference type="SUPFAM" id="SSF53623">
    <property type="entry name" value="MurD-like peptide ligases, catalytic domain"/>
    <property type="match status" value="1"/>
</dbReference>
<dbReference type="SUPFAM" id="SSF53244">
    <property type="entry name" value="MurD-like peptide ligases, peptide-binding domain"/>
    <property type="match status" value="1"/>
</dbReference>
<gene>
    <name evidence="2" type="primary">murE</name>
    <name evidence="6" type="ordered locus">Dacet_2206</name>
</gene>
<feature type="binding site" evidence="2">
    <location>
        <position position="32"/>
    </location>
    <ligand>
        <name>UDP-N-acetyl-alpha-D-muramoyl-L-alanyl-D-glutamate</name>
        <dbReference type="ChEBI" id="CHEBI:83900"/>
    </ligand>
</feature>
<keyword evidence="2 3" id="KW-0132">Cell division</keyword>
<evidence type="ECO:0000259" key="5">
    <source>
        <dbReference type="Pfam" id="PF08245"/>
    </source>
</evidence>
<feature type="binding site" evidence="2">
    <location>
        <begin position="110"/>
        <end position="116"/>
    </location>
    <ligand>
        <name>ATP</name>
        <dbReference type="ChEBI" id="CHEBI:30616"/>
    </ligand>
</feature>
<dbReference type="AlphaFoldDB" id="D4H2U5"/>
<dbReference type="Pfam" id="PF02875">
    <property type="entry name" value="Mur_ligase_C"/>
    <property type="match status" value="1"/>
</dbReference>
<feature type="short sequence motif" description="Meso-diaminopimelate recognition motif" evidence="2">
    <location>
        <begin position="402"/>
        <end position="405"/>
    </location>
</feature>
<dbReference type="KEGG" id="dap:Dacet_2206"/>
<feature type="modified residue" description="N6-carboxylysine" evidence="2">
    <location>
        <position position="219"/>
    </location>
</feature>
<feature type="binding site" evidence="2">
    <location>
        <position position="185"/>
    </location>
    <ligand>
        <name>UDP-N-acetyl-alpha-D-muramoyl-L-alanyl-D-glutamate</name>
        <dbReference type="ChEBI" id="CHEBI:83900"/>
    </ligand>
</feature>
<keyword evidence="2" id="KW-0460">Magnesium</keyword>
<dbReference type="EC" id="6.3.2.13" evidence="2"/>
<dbReference type="InterPro" id="IPR036565">
    <property type="entry name" value="Mur-like_cat_sf"/>
</dbReference>
<feature type="binding site" evidence="2">
    <location>
        <position position="187"/>
    </location>
    <ligand>
        <name>UDP-N-acetyl-alpha-D-muramoyl-L-alanyl-D-glutamate</name>
        <dbReference type="ChEBI" id="CHEBI:83900"/>
    </ligand>
</feature>
<evidence type="ECO:0000259" key="4">
    <source>
        <dbReference type="Pfam" id="PF02875"/>
    </source>
</evidence>
<dbReference type="Gene3D" id="3.40.1190.10">
    <property type="entry name" value="Mur-like, catalytic domain"/>
    <property type="match status" value="1"/>
</dbReference>
<evidence type="ECO:0000256" key="1">
    <source>
        <dbReference type="ARBA" id="ARBA00005898"/>
    </source>
</evidence>
<dbReference type="eggNOG" id="COG0769">
    <property type="taxonomic scope" value="Bacteria"/>
</dbReference>
<dbReference type="InParanoid" id="D4H2U5"/>
<dbReference type="FunCoup" id="D4H2U5">
    <property type="interactions" value="544"/>
</dbReference>
<comment type="PTM">
    <text evidence="2">Carboxylation is probably crucial for Mg(2+) binding and, consequently, for the gamma-phosphate positioning of ATP.</text>
</comment>
<dbReference type="GO" id="GO:0000287">
    <property type="term" value="F:magnesium ion binding"/>
    <property type="evidence" value="ECO:0007669"/>
    <property type="project" value="UniProtKB-UniRule"/>
</dbReference>
<dbReference type="GO" id="GO:0051301">
    <property type="term" value="P:cell division"/>
    <property type="evidence" value="ECO:0007669"/>
    <property type="project" value="UniProtKB-KW"/>
</dbReference>
<keyword evidence="2" id="KW-0067">ATP-binding</keyword>
<dbReference type="PANTHER" id="PTHR23135">
    <property type="entry name" value="MUR LIGASE FAMILY MEMBER"/>
    <property type="match status" value="1"/>
</dbReference>
<comment type="pathway">
    <text evidence="2 3">Cell wall biogenesis; peptidoglycan biosynthesis.</text>
</comment>
<keyword evidence="2 3" id="KW-0961">Cell wall biogenesis/degradation</keyword>
<dbReference type="SUPFAM" id="SSF63418">
    <property type="entry name" value="MurE/MurF N-terminal domain"/>
    <property type="match status" value="1"/>
</dbReference>
<sequence>MKVSQLLDGLSIKGFDLDVDFETDVKDINIDSRNIKRKAPFFAFQGAAVDSHKFAAEVYASGKVPFVVAEHKIEGVPTVVVEDGRKALARACRNFFGKPDEEMDSIAVTGTNGKTTTTYIINEILKTAGRKSVLVGTTGVKYDDKFIYMDSTTPPTYEFFKVLRDAKDAGCDTLVMEVSSHALHQHRINGVVFDVAIFTNLSGDHLDYHKTMDEYFEAKKILFTPEYSRVGVIGKDSEFGERLLKEAEVDRVSYGITNKSEITAEEIWFGLSGLRAKFVYPAGSIEMESSLVGLHNLENLMAAGSGCIMLGIDAKHIKSGIERLKNVPGRLEKFEKSNGAYIFVDFAHTDDALKNVLEALGSFKENRVITVFGCGGDRDRSKRPRMAKTAELDSDVVIVTSDNPRTEDPQQVIEDILVGFENADSVIICPDRSKAIQKAVEMAEPKDIVLIAGKGHEDYMILGTEKIHFDDREEVKKHLEVSEC</sequence>
<dbReference type="GO" id="GO:0008360">
    <property type="term" value="P:regulation of cell shape"/>
    <property type="evidence" value="ECO:0007669"/>
    <property type="project" value="UniProtKB-KW"/>
</dbReference>
<evidence type="ECO:0000256" key="3">
    <source>
        <dbReference type="RuleBase" id="RU004135"/>
    </source>
</evidence>
<keyword evidence="2 3" id="KW-0573">Peptidoglycan synthesis</keyword>
<dbReference type="Pfam" id="PF08245">
    <property type="entry name" value="Mur_ligase_M"/>
    <property type="match status" value="1"/>
</dbReference>
<dbReference type="HAMAP" id="MF_00208">
    <property type="entry name" value="MurE"/>
    <property type="match status" value="1"/>
</dbReference>
<dbReference type="NCBIfam" id="TIGR01085">
    <property type="entry name" value="murE"/>
    <property type="match status" value="1"/>
</dbReference>
<feature type="binding site" evidence="2">
    <location>
        <position position="378"/>
    </location>
    <ligand>
        <name>meso-2,6-diaminopimelate</name>
        <dbReference type="ChEBI" id="CHEBI:57791"/>
    </ligand>
</feature>
<dbReference type="RefSeq" id="WP_013011471.1">
    <property type="nucleotide sequence ID" value="NC_013943.1"/>
</dbReference>
<comment type="subcellular location">
    <subcellularLocation>
        <location evidence="2 3">Cytoplasm</location>
    </subcellularLocation>
</comment>
<evidence type="ECO:0000313" key="6">
    <source>
        <dbReference type="EMBL" id="ADD68968.1"/>
    </source>
</evidence>
<dbReference type="GO" id="GO:0008765">
    <property type="term" value="F:UDP-N-acetylmuramoylalanyl-D-glutamate-2,6-diaminopimelate ligase activity"/>
    <property type="evidence" value="ECO:0007669"/>
    <property type="project" value="UniProtKB-UniRule"/>
</dbReference>
<reference evidence="6 7" key="1">
    <citation type="journal article" date="2010" name="Stand. Genomic Sci.">
        <title>Complete genome sequence of Denitrovibrio acetiphilus type strain (N2460).</title>
        <authorList>
            <person name="Kiss H."/>
            <person name="Lang E."/>
            <person name="Lapidus A."/>
            <person name="Copeland A."/>
            <person name="Nolan M."/>
            <person name="Glavina Del Rio T."/>
            <person name="Chen F."/>
            <person name="Lucas S."/>
            <person name="Tice H."/>
            <person name="Cheng J.F."/>
            <person name="Han C."/>
            <person name="Goodwin L."/>
            <person name="Pitluck S."/>
            <person name="Liolios K."/>
            <person name="Pati A."/>
            <person name="Ivanova N."/>
            <person name="Mavromatis K."/>
            <person name="Chen A."/>
            <person name="Palaniappan K."/>
            <person name="Land M."/>
            <person name="Hauser L."/>
            <person name="Chang Y.J."/>
            <person name="Jeffries C.D."/>
            <person name="Detter J.C."/>
            <person name="Brettin T."/>
            <person name="Spring S."/>
            <person name="Rohde M."/>
            <person name="Goker M."/>
            <person name="Woyke T."/>
            <person name="Bristow J."/>
            <person name="Eisen J.A."/>
            <person name="Markowitz V."/>
            <person name="Hugenholtz P."/>
            <person name="Kyrpides N.C."/>
            <person name="Klenk H.P."/>
        </authorList>
    </citation>
    <scope>NUCLEOTIDE SEQUENCE [LARGE SCALE GENOMIC DNA]</scope>
    <source>
        <strain evidence="7">DSM 12809 / NBRC 114555 / N2460</strain>
    </source>
</reference>
<dbReference type="GO" id="GO:0009252">
    <property type="term" value="P:peptidoglycan biosynthetic process"/>
    <property type="evidence" value="ECO:0007669"/>
    <property type="project" value="UniProtKB-UniRule"/>
</dbReference>
<keyword evidence="2" id="KW-0963">Cytoplasm</keyword>
<proteinExistence type="inferred from homology"/>
<comment type="caution">
    <text evidence="2">Lacks conserved residue(s) required for the propagation of feature annotation.</text>
</comment>
<feature type="binding site" evidence="2">
    <location>
        <position position="179"/>
    </location>
    <ligand>
        <name>UDP-N-acetyl-alpha-D-muramoyl-L-alanyl-D-glutamate</name>
        <dbReference type="ChEBI" id="CHEBI:83900"/>
    </ligand>
</feature>
<dbReference type="InterPro" id="IPR005761">
    <property type="entry name" value="UDP-N-AcMur-Glu-dNH2Pim_ligase"/>
</dbReference>
<dbReference type="NCBIfam" id="NF001126">
    <property type="entry name" value="PRK00139.1-4"/>
    <property type="match status" value="1"/>
</dbReference>
<keyword evidence="7" id="KW-1185">Reference proteome</keyword>
<keyword evidence="2 3" id="KW-0131">Cell cycle</keyword>
<comment type="catalytic activity">
    <reaction evidence="2">
        <text>UDP-N-acetyl-alpha-D-muramoyl-L-alanyl-D-glutamate + meso-2,6-diaminopimelate + ATP = UDP-N-acetyl-alpha-D-muramoyl-L-alanyl-gamma-D-glutamyl-meso-2,6-diaminopimelate + ADP + phosphate + H(+)</text>
        <dbReference type="Rhea" id="RHEA:23676"/>
        <dbReference type="ChEBI" id="CHEBI:15378"/>
        <dbReference type="ChEBI" id="CHEBI:30616"/>
        <dbReference type="ChEBI" id="CHEBI:43474"/>
        <dbReference type="ChEBI" id="CHEBI:57791"/>
        <dbReference type="ChEBI" id="CHEBI:83900"/>
        <dbReference type="ChEBI" id="CHEBI:83905"/>
        <dbReference type="ChEBI" id="CHEBI:456216"/>
        <dbReference type="EC" id="6.3.2.13"/>
    </reaction>
</comment>
<dbReference type="Proteomes" id="UP000002012">
    <property type="component" value="Chromosome"/>
</dbReference>
<comment type="function">
    <text evidence="2">Catalyzes the addition of meso-diaminopimelic acid to the nucleotide precursor UDP-N-acetylmuramoyl-L-alanyl-D-glutamate (UMAG) in the biosynthesis of bacterial cell-wall peptidoglycan.</text>
</comment>
<accession>D4H2U5</accession>
<dbReference type="InterPro" id="IPR036615">
    <property type="entry name" value="Mur_ligase_C_dom_sf"/>
</dbReference>
<dbReference type="HOGENOM" id="CLU_022291_4_1_0"/>
<feature type="binding site" evidence="2">
    <location>
        <position position="457"/>
    </location>
    <ligand>
        <name>meso-2,6-diaminopimelate</name>
        <dbReference type="ChEBI" id="CHEBI:57791"/>
    </ligand>
</feature>
<keyword evidence="2 3" id="KW-0133">Cell shape</keyword>
<dbReference type="InterPro" id="IPR013221">
    <property type="entry name" value="Mur_ligase_cen"/>
</dbReference>
<feature type="domain" description="Mur ligase C-terminal" evidence="4">
    <location>
        <begin position="329"/>
        <end position="455"/>
    </location>
</feature>
<keyword evidence="2" id="KW-0436">Ligase</keyword>
<protein>
    <recommendedName>
        <fullName evidence="2">UDP-N-acetylmuramoyl-L-alanyl-D-glutamate--2,6-diaminopimelate ligase</fullName>
        <ecNumber evidence="2">6.3.2.13</ecNumber>
    </recommendedName>
    <alternativeName>
        <fullName evidence="2">Meso-A2pm-adding enzyme</fullName>
    </alternativeName>
    <alternativeName>
        <fullName evidence="2">Meso-diaminopimelate-adding enzyme</fullName>
    </alternativeName>
    <alternativeName>
        <fullName evidence="2">UDP-MurNAc-L-Ala-D-Glu:meso-diaminopimelate ligase</fullName>
    </alternativeName>
    <alternativeName>
        <fullName evidence="2">UDP-MurNAc-tripeptide synthetase</fullName>
    </alternativeName>
    <alternativeName>
        <fullName evidence="2">UDP-N-acetylmuramyl-tripeptide synthetase</fullName>
    </alternativeName>
</protein>
<dbReference type="STRING" id="522772.Dacet_2206"/>
<feature type="binding site" evidence="2">
    <location>
        <begin position="152"/>
        <end position="153"/>
    </location>
    <ligand>
        <name>UDP-N-acetyl-alpha-D-muramoyl-L-alanyl-D-glutamate</name>
        <dbReference type="ChEBI" id="CHEBI:83900"/>
    </ligand>
</feature>
<feature type="binding site" evidence="2">
    <location>
        <position position="453"/>
    </location>
    <ligand>
        <name>meso-2,6-diaminopimelate</name>
        <dbReference type="ChEBI" id="CHEBI:57791"/>
    </ligand>
</feature>
<dbReference type="GO" id="GO:0005524">
    <property type="term" value="F:ATP binding"/>
    <property type="evidence" value="ECO:0007669"/>
    <property type="project" value="UniProtKB-UniRule"/>
</dbReference>
<keyword evidence="2" id="KW-0547">Nucleotide-binding</keyword>
<dbReference type="UniPathway" id="UPA00219"/>
<dbReference type="EMBL" id="CP001968">
    <property type="protein sequence ID" value="ADD68968.1"/>
    <property type="molecule type" value="Genomic_DNA"/>
</dbReference>
<comment type="similarity">
    <text evidence="1 2">Belongs to the MurCDEF family. MurE subfamily.</text>
</comment>
<feature type="binding site" evidence="2">
    <location>
        <begin position="402"/>
        <end position="405"/>
    </location>
    <ligand>
        <name>meso-2,6-diaminopimelate</name>
        <dbReference type="ChEBI" id="CHEBI:57791"/>
    </ligand>
</feature>
<feature type="domain" description="Mur ligase central" evidence="5">
    <location>
        <begin position="108"/>
        <end position="303"/>
    </location>
</feature>
<dbReference type="PANTHER" id="PTHR23135:SF4">
    <property type="entry name" value="UDP-N-ACETYLMURAMOYL-L-ALANYL-D-GLUTAMATE--2,6-DIAMINOPIMELATE LIGASE MURE HOMOLOG, CHLOROPLASTIC"/>
    <property type="match status" value="1"/>
</dbReference>
<evidence type="ECO:0000313" key="7">
    <source>
        <dbReference type="Proteomes" id="UP000002012"/>
    </source>
</evidence>
<dbReference type="PaxDb" id="522772-Dacet_2206"/>
<dbReference type="GO" id="GO:0005737">
    <property type="term" value="C:cytoplasm"/>
    <property type="evidence" value="ECO:0007669"/>
    <property type="project" value="UniProtKB-SubCell"/>
</dbReference>